<proteinExistence type="predicted"/>
<gene>
    <name evidence="2" type="ORF">I7X39_20275</name>
</gene>
<evidence type="ECO:0000313" key="2">
    <source>
        <dbReference type="EMBL" id="MBH9579238.1"/>
    </source>
</evidence>
<dbReference type="AlphaFoldDB" id="A0A931J7J8"/>
<accession>A0A931J7J8</accession>
<evidence type="ECO:0000313" key="3">
    <source>
        <dbReference type="Proteomes" id="UP000613266"/>
    </source>
</evidence>
<name>A0A931J7J8_9BURK</name>
<sequence>MHWILQKNLINPTDLARFERALQEHQTPYSLVSLVPFFHELADEPEDLPADGIFVYGSTGLGQVARTRRWMPGYFDEGLDYELMIARYGRRALNAGAICAPLQELTRVWDRFFVRPVLDNKSFAGTVMTWQELEEFRGGVARVADAPDVTLRLTDRVVMAPLSPIDAEFRFFVIGGEVVTGSRYKLGDRLAVSNEIPQSVLEFAQSSLDIWIPNKAFTLDVAVSGGDLRVLELNSANSAGVYACDVGLIVAAVNSHLAA</sequence>
<keyword evidence="3" id="KW-1185">Reference proteome</keyword>
<evidence type="ECO:0000259" key="1">
    <source>
        <dbReference type="Pfam" id="PF14243"/>
    </source>
</evidence>
<dbReference type="Proteomes" id="UP000613266">
    <property type="component" value="Unassembled WGS sequence"/>
</dbReference>
<dbReference type="RefSeq" id="WP_198113004.1">
    <property type="nucleotide sequence ID" value="NZ_JAEDAK010000019.1"/>
</dbReference>
<dbReference type="EMBL" id="JAEDAK010000019">
    <property type="protein sequence ID" value="MBH9579238.1"/>
    <property type="molecule type" value="Genomic_DNA"/>
</dbReference>
<feature type="domain" description="ATP-grasp" evidence="1">
    <location>
        <begin position="104"/>
        <end position="250"/>
    </location>
</feature>
<reference evidence="2" key="1">
    <citation type="submission" date="2020-12" db="EMBL/GenBank/DDBJ databases">
        <title>The genome sequence of Inhella sp. 1Y17.</title>
        <authorList>
            <person name="Liu Y."/>
        </authorList>
    </citation>
    <scope>NUCLEOTIDE SEQUENCE</scope>
    <source>
        <strain evidence="2">1Y17</strain>
    </source>
</reference>
<dbReference type="InterPro" id="IPR025643">
    <property type="entry name" value="R2K_3"/>
</dbReference>
<dbReference type="Pfam" id="PF14243">
    <property type="entry name" value="R2K_3"/>
    <property type="match status" value="1"/>
</dbReference>
<comment type="caution">
    <text evidence="2">The sequence shown here is derived from an EMBL/GenBank/DDBJ whole genome shotgun (WGS) entry which is preliminary data.</text>
</comment>
<organism evidence="2 3">
    <name type="scientific">Inhella proteolytica</name>
    <dbReference type="NCBI Taxonomy" id="2795029"/>
    <lineage>
        <taxon>Bacteria</taxon>
        <taxon>Pseudomonadati</taxon>
        <taxon>Pseudomonadota</taxon>
        <taxon>Betaproteobacteria</taxon>
        <taxon>Burkholderiales</taxon>
        <taxon>Sphaerotilaceae</taxon>
        <taxon>Inhella</taxon>
    </lineage>
</organism>
<protein>
    <submittedName>
        <fullName evidence="2">ATP-grasp domain-containing protein</fullName>
    </submittedName>
</protein>